<keyword evidence="5" id="KW-0055">Arginine biosynthesis</keyword>
<comment type="subcellular location">
    <subcellularLocation>
        <location evidence="5">Cytoplasm</location>
    </subcellularLocation>
</comment>
<comment type="pathway">
    <text evidence="5">Amino-acid biosynthesis; L-arginine biosynthesis; N(2)-acetyl-L-ornithine from L-glutamate: step 4/4.</text>
</comment>
<dbReference type="InterPro" id="IPR015421">
    <property type="entry name" value="PyrdxlP-dep_Trfase_major"/>
</dbReference>
<dbReference type="Pfam" id="PF00202">
    <property type="entry name" value="Aminotran_3"/>
    <property type="match status" value="1"/>
</dbReference>
<feature type="modified residue" description="N6-(pyridoxal phosphate)lysine" evidence="5">
    <location>
        <position position="265"/>
    </location>
</feature>
<dbReference type="PIRSF" id="PIRSF000521">
    <property type="entry name" value="Transaminase_4ab_Lys_Orn"/>
    <property type="match status" value="1"/>
</dbReference>
<feature type="binding site" evidence="5">
    <location>
        <begin position="123"/>
        <end position="124"/>
    </location>
    <ligand>
        <name>pyridoxal 5'-phosphate</name>
        <dbReference type="ChEBI" id="CHEBI:597326"/>
    </ligand>
</feature>
<feature type="binding site" evidence="5">
    <location>
        <position position="295"/>
    </location>
    <ligand>
        <name>pyridoxal 5'-phosphate</name>
        <dbReference type="ChEBI" id="CHEBI:597326"/>
    </ligand>
</feature>
<dbReference type="InterPro" id="IPR004636">
    <property type="entry name" value="AcOrn/SuccOrn_fam"/>
</dbReference>
<keyword evidence="3 5" id="KW-0808">Transferase</keyword>
<dbReference type="PATRIC" id="fig|446465.5.peg.2150"/>
<dbReference type="STRING" id="446465.Bfae_21710"/>
<gene>
    <name evidence="5" type="primary">argD</name>
    <name evidence="6" type="ordered locus">Bfae_21710</name>
</gene>
<comment type="similarity">
    <text evidence="5">Belongs to the class-III pyridoxal-phosphate-dependent aminotransferase family. ArgD subfamily.</text>
</comment>
<dbReference type="AlphaFoldDB" id="C7MEG5"/>
<dbReference type="SUPFAM" id="SSF53383">
    <property type="entry name" value="PLP-dependent transferases"/>
    <property type="match status" value="1"/>
</dbReference>
<dbReference type="InterPro" id="IPR005814">
    <property type="entry name" value="Aminotrans_3"/>
</dbReference>
<dbReference type="GO" id="GO:0030170">
    <property type="term" value="F:pyridoxal phosphate binding"/>
    <property type="evidence" value="ECO:0007669"/>
    <property type="project" value="InterPro"/>
</dbReference>
<dbReference type="GO" id="GO:0003992">
    <property type="term" value="F:N2-acetyl-L-ornithine:2-oxoglutarate 5-aminotransferase activity"/>
    <property type="evidence" value="ECO:0007669"/>
    <property type="project" value="UniProtKB-UniRule"/>
</dbReference>
<feature type="binding site" evidence="5">
    <location>
        <position position="152"/>
    </location>
    <ligand>
        <name>N(2)-acetyl-L-ornithine</name>
        <dbReference type="ChEBI" id="CHEBI:57805"/>
    </ligand>
</feature>
<keyword evidence="5" id="KW-0963">Cytoplasm</keyword>
<dbReference type="KEGG" id="bfa:Bfae_21710"/>
<dbReference type="CDD" id="cd00610">
    <property type="entry name" value="OAT_like"/>
    <property type="match status" value="1"/>
</dbReference>
<protein>
    <recommendedName>
        <fullName evidence="5">Acetylornithine aminotransferase</fullName>
        <shortName evidence="5">ACOAT</shortName>
        <ecNumber evidence="5">2.6.1.11</ecNumber>
    </recommendedName>
</protein>
<evidence type="ECO:0000256" key="4">
    <source>
        <dbReference type="ARBA" id="ARBA00022898"/>
    </source>
</evidence>
<dbReference type="eggNOG" id="COG4992">
    <property type="taxonomic scope" value="Bacteria"/>
</dbReference>
<dbReference type="Gene3D" id="3.40.640.10">
    <property type="entry name" value="Type I PLP-dependent aspartate aminotransferase-like (Major domain)"/>
    <property type="match status" value="1"/>
</dbReference>
<evidence type="ECO:0000313" key="7">
    <source>
        <dbReference type="Proteomes" id="UP000001919"/>
    </source>
</evidence>
<dbReference type="NCBIfam" id="NF002325">
    <property type="entry name" value="PRK01278.1"/>
    <property type="match status" value="1"/>
</dbReference>
<dbReference type="InterPro" id="IPR049704">
    <property type="entry name" value="Aminotrans_3_PPA_site"/>
</dbReference>
<evidence type="ECO:0000256" key="1">
    <source>
        <dbReference type="ARBA" id="ARBA00022576"/>
    </source>
</evidence>
<keyword evidence="2 5" id="KW-0028">Amino-acid biosynthesis</keyword>
<sequence>MSEQISPQDRRAPEQGAAPGYAERYGTALLPVFGTPQKILARGEGVHVWDTEGTRYLDLLAGIAVNTLGHAHPALLSAMTKQMGTLGHISNFFASAPQIELAEKLLELAQAPAGSGVFFANSGTEANETAFKIARRTGRPRILALSSSFHGRTMGALALTSKEAYRAPFEPLPGGVEFLPAGDEQALAAALAPGDVAAVFAEPIQGEAGVRPLDPEYLRALRRLTREHGTLLILDEVQTGMGRTGHWFAHQAIDGLQPDVMTLAKGLGGGFPVGAVISFGTEVHDLLQPGQHGTTFGGNPLAAAAGLAVIGTLVEEDLLAHVRSAGARLRNDVLGLGHPLIEDVRGSGLLLGIALAAPVAKQAAAAALAAGFIVNAPDDSTLRLAPPLIITDQELATFTAALPGLLDAVATVSAPEGEN</sequence>
<dbReference type="Proteomes" id="UP000001919">
    <property type="component" value="Chromosome"/>
</dbReference>
<dbReference type="EMBL" id="CP001643">
    <property type="protein sequence ID" value="ACU85972.1"/>
    <property type="molecule type" value="Genomic_DNA"/>
</dbReference>
<reference evidence="6 7" key="1">
    <citation type="journal article" date="2009" name="Stand. Genomic Sci.">
        <title>Complete genome sequence of Brachybacterium faecium type strain (Schefferle 6-10).</title>
        <authorList>
            <person name="Lapidus A."/>
            <person name="Pukall R."/>
            <person name="Labuttii K."/>
            <person name="Copeland A."/>
            <person name="Del Rio T.G."/>
            <person name="Nolan M."/>
            <person name="Chen F."/>
            <person name="Lucas S."/>
            <person name="Tice H."/>
            <person name="Cheng J.F."/>
            <person name="Bruce D."/>
            <person name="Goodwin L."/>
            <person name="Pitluck S."/>
            <person name="Rohde M."/>
            <person name="Goker M."/>
            <person name="Pati A."/>
            <person name="Ivanova N."/>
            <person name="Mavrommatis K."/>
            <person name="Chen A."/>
            <person name="Palaniappan K."/>
            <person name="D'haeseleer P."/>
            <person name="Chain P."/>
            <person name="Bristow J."/>
            <person name="Eisen J.A."/>
            <person name="Markowitz V."/>
            <person name="Hugenholtz P."/>
            <person name="Kyrpides N.C."/>
            <person name="Klenk H.P."/>
        </authorList>
    </citation>
    <scope>NUCLEOTIDE SEQUENCE [LARGE SCALE GENOMIC DNA]</scope>
    <source>
        <strain evidence="7">ATCC 43885 / DSM 4810 / JCM 11609 / LMG 19847 / NBRC 14762 / NCIMB 9860 / 6-10</strain>
    </source>
</reference>
<dbReference type="EC" id="2.6.1.11" evidence="5"/>
<proteinExistence type="inferred from homology"/>
<comment type="subunit">
    <text evidence="5">Homodimer.</text>
</comment>
<evidence type="ECO:0000256" key="2">
    <source>
        <dbReference type="ARBA" id="ARBA00022605"/>
    </source>
</evidence>
<keyword evidence="4 5" id="KW-0663">Pyridoxal phosphate</keyword>
<dbReference type="HOGENOM" id="CLU_016922_10_1_11"/>
<dbReference type="InterPro" id="IPR050103">
    <property type="entry name" value="Class-III_PLP-dep_AT"/>
</dbReference>
<organism evidence="6 7">
    <name type="scientific">Brachybacterium faecium (strain ATCC 43885 / DSM 4810 / JCM 11609 / LMG 19847 / NBRC 14762 / NCIMB 9860 / 6-10)</name>
    <dbReference type="NCBI Taxonomy" id="446465"/>
    <lineage>
        <taxon>Bacteria</taxon>
        <taxon>Bacillati</taxon>
        <taxon>Actinomycetota</taxon>
        <taxon>Actinomycetes</taxon>
        <taxon>Micrococcales</taxon>
        <taxon>Dermabacteraceae</taxon>
        <taxon>Brachybacterium</taxon>
    </lineage>
</organism>
<feature type="binding site" evidence="5">
    <location>
        <begin position="235"/>
        <end position="238"/>
    </location>
    <ligand>
        <name>pyridoxal 5'-phosphate</name>
        <dbReference type="ChEBI" id="CHEBI:597326"/>
    </ligand>
</feature>
<dbReference type="Gene3D" id="3.90.1150.10">
    <property type="entry name" value="Aspartate Aminotransferase, domain 1"/>
    <property type="match status" value="1"/>
</dbReference>
<dbReference type="GO" id="GO:0005737">
    <property type="term" value="C:cytoplasm"/>
    <property type="evidence" value="ECO:0007669"/>
    <property type="project" value="UniProtKB-SubCell"/>
</dbReference>
<dbReference type="FunFam" id="3.40.640.10:FF:000004">
    <property type="entry name" value="Acetylornithine aminotransferase"/>
    <property type="match status" value="1"/>
</dbReference>
<dbReference type="InterPro" id="IPR015422">
    <property type="entry name" value="PyrdxlP-dep_Trfase_small"/>
</dbReference>
<dbReference type="PANTHER" id="PTHR11986:SF79">
    <property type="entry name" value="ACETYLORNITHINE AMINOTRANSFERASE, MITOCHONDRIAL"/>
    <property type="match status" value="1"/>
</dbReference>
<dbReference type="HAMAP" id="MF_01107">
    <property type="entry name" value="ArgD_aminotrans_3"/>
    <property type="match status" value="1"/>
</dbReference>
<keyword evidence="1 5" id="KW-0032">Aminotransferase</keyword>
<dbReference type="NCBIfam" id="TIGR00707">
    <property type="entry name" value="argD"/>
    <property type="match status" value="1"/>
</dbReference>
<feature type="binding site" evidence="5">
    <location>
        <position position="149"/>
    </location>
    <ligand>
        <name>pyridoxal 5'-phosphate</name>
        <dbReference type="ChEBI" id="CHEBI:597326"/>
    </ligand>
</feature>
<comment type="cofactor">
    <cofactor evidence="5">
        <name>pyridoxal 5'-phosphate</name>
        <dbReference type="ChEBI" id="CHEBI:597326"/>
    </cofactor>
    <text evidence="5">Binds 1 pyridoxal phosphate per subunit.</text>
</comment>
<dbReference type="InterPro" id="IPR015424">
    <property type="entry name" value="PyrdxlP-dep_Trfase"/>
</dbReference>
<evidence type="ECO:0000313" key="6">
    <source>
        <dbReference type="EMBL" id="ACU85972.1"/>
    </source>
</evidence>
<comment type="catalytic activity">
    <reaction evidence="5">
        <text>N(2)-acetyl-L-ornithine + 2-oxoglutarate = N-acetyl-L-glutamate 5-semialdehyde + L-glutamate</text>
        <dbReference type="Rhea" id="RHEA:18049"/>
        <dbReference type="ChEBI" id="CHEBI:16810"/>
        <dbReference type="ChEBI" id="CHEBI:29123"/>
        <dbReference type="ChEBI" id="CHEBI:29985"/>
        <dbReference type="ChEBI" id="CHEBI:57805"/>
        <dbReference type="EC" id="2.6.1.11"/>
    </reaction>
</comment>
<evidence type="ECO:0000256" key="3">
    <source>
        <dbReference type="ARBA" id="ARBA00022679"/>
    </source>
</evidence>
<comment type="miscellaneous">
    <text evidence="5">May also have succinyldiaminopimelate aminotransferase activity, thus carrying out the corresponding step in lysine biosynthesis.</text>
</comment>
<feature type="binding site" evidence="5">
    <location>
        <position position="294"/>
    </location>
    <ligand>
        <name>N(2)-acetyl-L-ornithine</name>
        <dbReference type="ChEBI" id="CHEBI:57805"/>
    </ligand>
</feature>
<dbReference type="PANTHER" id="PTHR11986">
    <property type="entry name" value="AMINOTRANSFERASE CLASS III"/>
    <property type="match status" value="1"/>
</dbReference>
<dbReference type="OrthoDB" id="3246809at2"/>
<keyword evidence="7" id="KW-1185">Reference proteome</keyword>
<dbReference type="NCBIfam" id="NF002874">
    <property type="entry name" value="PRK03244.1"/>
    <property type="match status" value="1"/>
</dbReference>
<dbReference type="PROSITE" id="PS00600">
    <property type="entry name" value="AA_TRANSFER_CLASS_3"/>
    <property type="match status" value="1"/>
</dbReference>
<evidence type="ECO:0000256" key="5">
    <source>
        <dbReference type="HAMAP-Rule" id="MF_01107"/>
    </source>
</evidence>
<dbReference type="GO" id="GO:0006526">
    <property type="term" value="P:L-arginine biosynthetic process"/>
    <property type="evidence" value="ECO:0007669"/>
    <property type="project" value="UniProtKB-UniRule"/>
</dbReference>
<dbReference type="UniPathway" id="UPA00068">
    <property type="reaction ID" value="UER00109"/>
</dbReference>
<accession>C7MEG5</accession>
<dbReference type="GO" id="GO:0042802">
    <property type="term" value="F:identical protein binding"/>
    <property type="evidence" value="ECO:0007669"/>
    <property type="project" value="TreeGrafter"/>
</dbReference>
<name>C7MEG5_BRAFD</name>